<accession>A0A853KVR0</accession>
<reference evidence="2 3" key="1">
    <citation type="submission" date="2014-07" db="EMBL/GenBank/DDBJ databases">
        <title>Draft genome sequence of Thalassospira tepidiphila 1-1B.</title>
        <authorList>
            <person name="Lai Q."/>
            <person name="Shao Z."/>
        </authorList>
    </citation>
    <scope>NUCLEOTIDE SEQUENCE [LARGE SCALE GENOMIC DNA]</scope>
    <source>
        <strain evidence="2 3">MCCC 1A03514</strain>
    </source>
</reference>
<protein>
    <submittedName>
        <fullName evidence="2">Uncharacterized protein</fullName>
    </submittedName>
</protein>
<dbReference type="Proteomes" id="UP000094009">
    <property type="component" value="Unassembled WGS sequence"/>
</dbReference>
<dbReference type="AlphaFoldDB" id="A0A853KVR0"/>
<proteinExistence type="predicted"/>
<feature type="region of interest" description="Disordered" evidence="1">
    <location>
        <begin position="88"/>
        <end position="121"/>
    </location>
</feature>
<sequence length="121" mass="13354">MINFGAKISAGSVREVISEMCGHPASKLLILLRKVKVREVFAGCLREVREVGSQVIDIAAGSLRAGSPYRYSIYTRWLFGSRHRFESGVGIDPQTHSKTPSKPRLLPHGHAPQSDTERKLG</sequence>
<organism evidence="2 3">
    <name type="scientific">Thalassospira tepidiphila MCCC 1A03514</name>
    <dbReference type="NCBI Taxonomy" id="1177930"/>
    <lineage>
        <taxon>Bacteria</taxon>
        <taxon>Pseudomonadati</taxon>
        <taxon>Pseudomonadota</taxon>
        <taxon>Alphaproteobacteria</taxon>
        <taxon>Rhodospirillales</taxon>
        <taxon>Thalassospiraceae</taxon>
        <taxon>Thalassospira</taxon>
    </lineage>
</organism>
<evidence type="ECO:0000256" key="1">
    <source>
        <dbReference type="SAM" id="MobiDB-lite"/>
    </source>
</evidence>
<dbReference type="EMBL" id="JPVZ01000011">
    <property type="protein sequence ID" value="OAZ08065.1"/>
    <property type="molecule type" value="Genomic_DNA"/>
</dbReference>
<gene>
    <name evidence="2" type="ORF">TH4_18600</name>
</gene>
<evidence type="ECO:0000313" key="3">
    <source>
        <dbReference type="Proteomes" id="UP000094009"/>
    </source>
</evidence>
<comment type="caution">
    <text evidence="2">The sequence shown here is derived from an EMBL/GenBank/DDBJ whole genome shotgun (WGS) entry which is preliminary data.</text>
</comment>
<name>A0A853KVR0_9PROT</name>
<evidence type="ECO:0000313" key="2">
    <source>
        <dbReference type="EMBL" id="OAZ08065.1"/>
    </source>
</evidence>